<gene>
    <name evidence="1" type="ORF">MILVUS5_LOCUS33907</name>
</gene>
<proteinExistence type="predicted"/>
<evidence type="ECO:0000313" key="1">
    <source>
        <dbReference type="EMBL" id="CAJ2669763.1"/>
    </source>
</evidence>
<accession>A0ACB0LK42</accession>
<dbReference type="EMBL" id="CASHSV030000615">
    <property type="protein sequence ID" value="CAJ2669763.1"/>
    <property type="molecule type" value="Genomic_DNA"/>
</dbReference>
<reference evidence="1" key="1">
    <citation type="submission" date="2023-10" db="EMBL/GenBank/DDBJ databases">
        <authorList>
            <person name="Rodriguez Cubillos JULIANA M."/>
            <person name="De Vega J."/>
        </authorList>
    </citation>
    <scope>NUCLEOTIDE SEQUENCE</scope>
</reference>
<organism evidence="1 2">
    <name type="scientific">Trifolium pratense</name>
    <name type="common">Red clover</name>
    <dbReference type="NCBI Taxonomy" id="57577"/>
    <lineage>
        <taxon>Eukaryota</taxon>
        <taxon>Viridiplantae</taxon>
        <taxon>Streptophyta</taxon>
        <taxon>Embryophyta</taxon>
        <taxon>Tracheophyta</taxon>
        <taxon>Spermatophyta</taxon>
        <taxon>Magnoliopsida</taxon>
        <taxon>eudicotyledons</taxon>
        <taxon>Gunneridae</taxon>
        <taxon>Pentapetalae</taxon>
        <taxon>rosids</taxon>
        <taxon>fabids</taxon>
        <taxon>Fabales</taxon>
        <taxon>Fabaceae</taxon>
        <taxon>Papilionoideae</taxon>
        <taxon>50 kb inversion clade</taxon>
        <taxon>NPAAA clade</taxon>
        <taxon>Hologalegina</taxon>
        <taxon>IRL clade</taxon>
        <taxon>Trifolieae</taxon>
        <taxon>Trifolium</taxon>
    </lineage>
</organism>
<name>A0ACB0LK42_TRIPR</name>
<evidence type="ECO:0000313" key="2">
    <source>
        <dbReference type="Proteomes" id="UP001177021"/>
    </source>
</evidence>
<keyword evidence="2" id="KW-1185">Reference proteome</keyword>
<sequence length="63" mass="7332">MDKIFKFVNIMIIIFFLFLASTRVSYANIPCKTDRDCPVVSANPFKNSKPIRTRCRNGFCILR</sequence>
<comment type="caution">
    <text evidence="1">The sequence shown here is derived from an EMBL/GenBank/DDBJ whole genome shotgun (WGS) entry which is preliminary data.</text>
</comment>
<protein>
    <submittedName>
        <fullName evidence="1">Uncharacterized protein</fullName>
    </submittedName>
</protein>
<dbReference type="Proteomes" id="UP001177021">
    <property type="component" value="Unassembled WGS sequence"/>
</dbReference>